<reference evidence="2" key="1">
    <citation type="journal article" date="2014" name="Int. J. Syst. Evol. Microbiol.">
        <title>Complete genome sequence of Corynebacterium casei LMG S-19264T (=DSM 44701T), isolated from a smear-ripened cheese.</title>
        <authorList>
            <consortium name="US DOE Joint Genome Institute (JGI-PGF)"/>
            <person name="Walter F."/>
            <person name="Albersmeier A."/>
            <person name="Kalinowski J."/>
            <person name="Ruckert C."/>
        </authorList>
    </citation>
    <scope>NUCLEOTIDE SEQUENCE</scope>
    <source>
        <strain evidence="2">KCTC 12719</strain>
    </source>
</reference>
<evidence type="ECO:0000313" key="3">
    <source>
        <dbReference type="Proteomes" id="UP000610456"/>
    </source>
</evidence>
<keyword evidence="3" id="KW-1185">Reference proteome</keyword>
<name>A0A918SKP0_9FLAO</name>
<feature type="region of interest" description="Disordered" evidence="1">
    <location>
        <begin position="346"/>
        <end position="371"/>
    </location>
</feature>
<evidence type="ECO:0000256" key="1">
    <source>
        <dbReference type="SAM" id="MobiDB-lite"/>
    </source>
</evidence>
<protein>
    <submittedName>
        <fullName evidence="2">Uncharacterized protein</fullName>
    </submittedName>
</protein>
<organism evidence="2 3">
    <name type="scientific">Salinimicrobium marinum</name>
    <dbReference type="NCBI Taxonomy" id="680283"/>
    <lineage>
        <taxon>Bacteria</taxon>
        <taxon>Pseudomonadati</taxon>
        <taxon>Bacteroidota</taxon>
        <taxon>Flavobacteriia</taxon>
        <taxon>Flavobacteriales</taxon>
        <taxon>Flavobacteriaceae</taxon>
        <taxon>Salinimicrobium</taxon>
    </lineage>
</organism>
<accession>A0A918SKP0</accession>
<feature type="compositionally biased region" description="Acidic residues" evidence="1">
    <location>
        <begin position="354"/>
        <end position="371"/>
    </location>
</feature>
<dbReference type="PROSITE" id="PS51257">
    <property type="entry name" value="PROKAR_LIPOPROTEIN"/>
    <property type="match status" value="1"/>
</dbReference>
<dbReference type="RefSeq" id="WP_189605698.1">
    <property type="nucleotide sequence ID" value="NZ_BMXB01000017.1"/>
</dbReference>
<dbReference type="Proteomes" id="UP000610456">
    <property type="component" value="Unassembled WGS sequence"/>
</dbReference>
<sequence length="549" mass="60182">MKKYYINLTRRLPVGAILLFILTMGTVISCSDDDTLEEIEEELRQDAVITFEPSYFGQSFYTAPDSTHTFTVQINKGERTATEFRVYEKIISNGVLEQERTELSSFTKQLSGADDEEILIEYHVSEERKNNDKITLEFMVDQEEGSVSEALIIEVQEEEPEEDSIQELNDLIYYTQLALGGQDNAQTGSFFDVETATDFTLPEASSNQEQIDFAMLVGASTGINFLVPANSGFQYFGAEIRDAVYDGWDTKNDGEFVNIGNIDSQEVFEGLEYSAQIIEAFETAKATIGDTPGYVENENGPGDRIRQVQVGDVIFFRSESGYISVLLVTSMLPDTGGLVEFEMKTAADPNAEPQDPDDGDGGDDDDDNEDGDIAYFDAVEIGGQEHTEVGSYFNISSQSAYSLEDATANQSKIDLIMLVGASTGVNFLAPSSSGLQYFGSEIEDAVYTGWTTKNSGQFVNIGNSGTAAVFEDISSGAEMQAAFDTALAEVEDMDGYVANENGPGDRIRQVKVDDVIFFQAQDGTLIVMKINQLATDNAGSVIFEMKTVN</sequence>
<comment type="caution">
    <text evidence="2">The sequence shown here is derived from an EMBL/GenBank/DDBJ whole genome shotgun (WGS) entry which is preliminary data.</text>
</comment>
<dbReference type="AlphaFoldDB" id="A0A918SKP0"/>
<proteinExistence type="predicted"/>
<reference evidence="2" key="2">
    <citation type="submission" date="2020-09" db="EMBL/GenBank/DDBJ databases">
        <authorList>
            <person name="Sun Q."/>
            <person name="Kim S."/>
        </authorList>
    </citation>
    <scope>NUCLEOTIDE SEQUENCE</scope>
    <source>
        <strain evidence="2">KCTC 12719</strain>
    </source>
</reference>
<gene>
    <name evidence="2" type="ORF">GCM10007103_30780</name>
</gene>
<dbReference type="EMBL" id="BMXB01000017">
    <property type="protein sequence ID" value="GHA47641.1"/>
    <property type="molecule type" value="Genomic_DNA"/>
</dbReference>
<evidence type="ECO:0000313" key="2">
    <source>
        <dbReference type="EMBL" id="GHA47641.1"/>
    </source>
</evidence>